<dbReference type="InterPro" id="IPR020904">
    <property type="entry name" value="Sc_DH/Rdtase_CS"/>
</dbReference>
<protein>
    <submittedName>
        <fullName evidence="4">SDR family oxidoreductase</fullName>
    </submittedName>
</protein>
<dbReference type="PANTHER" id="PTHR42901:SF1">
    <property type="entry name" value="ALCOHOL DEHYDROGENASE"/>
    <property type="match status" value="1"/>
</dbReference>
<evidence type="ECO:0000313" key="4">
    <source>
        <dbReference type="EMBL" id="MCQ4628415.1"/>
    </source>
</evidence>
<dbReference type="PROSITE" id="PS00061">
    <property type="entry name" value="ADH_SHORT"/>
    <property type="match status" value="1"/>
</dbReference>
<dbReference type="PRINTS" id="PR00080">
    <property type="entry name" value="SDRFAMILY"/>
</dbReference>
<dbReference type="InterPro" id="IPR036291">
    <property type="entry name" value="NAD(P)-bd_dom_sf"/>
</dbReference>
<evidence type="ECO:0000256" key="3">
    <source>
        <dbReference type="RuleBase" id="RU000363"/>
    </source>
</evidence>
<name>A0ABT1QZR7_9HYPH</name>
<keyword evidence="2" id="KW-0560">Oxidoreductase</keyword>
<dbReference type="Gene3D" id="3.40.50.720">
    <property type="entry name" value="NAD(P)-binding Rossmann-like Domain"/>
    <property type="match status" value="1"/>
</dbReference>
<sequence length="266" mass="27797">MPRKTAMVTGASSGIGAIYADRLAGRGFDLLTVARDRGRLEEQAARLAASHGVQVSPLPADLSGREGLEPVLAKLREDAGITMLVNCAGSGPKGPVLQSDATGLAAMVHLNVDVLHALTVEAAKAFAARGEGAIINIASVVALMPERFNATYVASKAFVLAFTQAMAEELKGQGTQIQAVLPGFTRTEIFERAGIDINVIPADMIMGAEEMVDAALAGFDRGELITIPSLADDGLWQALETARHVLGPHLSLKHAAPRYGIPAEAV</sequence>
<comment type="caution">
    <text evidence="4">The sequence shown here is derived from an EMBL/GenBank/DDBJ whole genome shotgun (WGS) entry which is preliminary data.</text>
</comment>
<dbReference type="InterPro" id="IPR002347">
    <property type="entry name" value="SDR_fam"/>
</dbReference>
<gene>
    <name evidence="4" type="ORF">GB927_000125</name>
</gene>
<proteinExistence type="inferred from homology"/>
<dbReference type="Proteomes" id="UP000996601">
    <property type="component" value="Unassembled WGS sequence"/>
</dbReference>
<dbReference type="PANTHER" id="PTHR42901">
    <property type="entry name" value="ALCOHOL DEHYDROGENASE"/>
    <property type="match status" value="1"/>
</dbReference>
<keyword evidence="5" id="KW-1185">Reference proteome</keyword>
<dbReference type="CDD" id="cd05233">
    <property type="entry name" value="SDR_c"/>
    <property type="match status" value="1"/>
</dbReference>
<comment type="similarity">
    <text evidence="1 3">Belongs to the short-chain dehydrogenases/reductases (SDR) family.</text>
</comment>
<reference evidence="4" key="1">
    <citation type="submission" date="2021-07" db="EMBL/GenBank/DDBJ databases">
        <title>Shinella sp. nov., a novel member of the genus Shinella from water.</title>
        <authorList>
            <person name="Deng Y."/>
        </authorList>
    </citation>
    <scope>NUCLEOTIDE SEQUENCE</scope>
    <source>
        <strain evidence="4">CPCC 100929</strain>
    </source>
</reference>
<dbReference type="EMBL" id="WHSB02000001">
    <property type="protein sequence ID" value="MCQ4628415.1"/>
    <property type="molecule type" value="Genomic_DNA"/>
</dbReference>
<dbReference type="Pfam" id="PF00106">
    <property type="entry name" value="adh_short"/>
    <property type="match status" value="1"/>
</dbReference>
<dbReference type="PRINTS" id="PR00081">
    <property type="entry name" value="GDHRDH"/>
</dbReference>
<dbReference type="SUPFAM" id="SSF51735">
    <property type="entry name" value="NAD(P)-binding Rossmann-fold domains"/>
    <property type="match status" value="1"/>
</dbReference>
<accession>A0ABT1QZR7</accession>
<evidence type="ECO:0000256" key="2">
    <source>
        <dbReference type="ARBA" id="ARBA00023002"/>
    </source>
</evidence>
<dbReference type="RefSeq" id="WP_256114446.1">
    <property type="nucleotide sequence ID" value="NZ_WHSB02000001.1"/>
</dbReference>
<dbReference type="PIRSF" id="PIRSF000126">
    <property type="entry name" value="11-beta-HSD1"/>
    <property type="match status" value="1"/>
</dbReference>
<organism evidence="4 5">
    <name type="scientific">Shinella lacus</name>
    <dbReference type="NCBI Taxonomy" id="2654216"/>
    <lineage>
        <taxon>Bacteria</taxon>
        <taxon>Pseudomonadati</taxon>
        <taxon>Pseudomonadota</taxon>
        <taxon>Alphaproteobacteria</taxon>
        <taxon>Hyphomicrobiales</taxon>
        <taxon>Rhizobiaceae</taxon>
        <taxon>Shinella</taxon>
    </lineage>
</organism>
<evidence type="ECO:0000313" key="5">
    <source>
        <dbReference type="Proteomes" id="UP000996601"/>
    </source>
</evidence>
<evidence type="ECO:0000256" key="1">
    <source>
        <dbReference type="ARBA" id="ARBA00006484"/>
    </source>
</evidence>